<evidence type="ECO:0000313" key="2">
    <source>
        <dbReference type="EMBL" id="KRM44649.1"/>
    </source>
</evidence>
<gene>
    <name evidence="2" type="ORF">FC51_GL001346</name>
</gene>
<organism evidence="2 3">
    <name type="scientific">Lentilactobacillus parabuchneri DSM 5707 = NBRC 107865</name>
    <dbReference type="NCBI Taxonomy" id="1423784"/>
    <lineage>
        <taxon>Bacteria</taxon>
        <taxon>Bacillati</taxon>
        <taxon>Bacillota</taxon>
        <taxon>Bacilli</taxon>
        <taxon>Lactobacillales</taxon>
        <taxon>Lactobacillaceae</taxon>
        <taxon>Lentilactobacillus</taxon>
    </lineage>
</organism>
<dbReference type="Pfam" id="PF20472">
    <property type="entry name" value="PDDEXK_11"/>
    <property type="match status" value="1"/>
</dbReference>
<feature type="domain" description="PD-(D/E)XK nuclease" evidence="1">
    <location>
        <begin position="86"/>
        <end position="134"/>
    </location>
</feature>
<proteinExistence type="predicted"/>
<dbReference type="PATRIC" id="fig|1423784.4.peg.1370"/>
<dbReference type="AlphaFoldDB" id="A0A0R1YZ90"/>
<dbReference type="InterPro" id="IPR046821">
    <property type="entry name" value="PDDEXK_11"/>
</dbReference>
<evidence type="ECO:0000259" key="1">
    <source>
        <dbReference type="Pfam" id="PF20472"/>
    </source>
</evidence>
<name>A0A0R1YZ90_9LACO</name>
<comment type="caution">
    <text evidence="2">The sequence shown here is derived from an EMBL/GenBank/DDBJ whole genome shotgun (WGS) entry which is preliminary data.</text>
</comment>
<dbReference type="Proteomes" id="UP000051957">
    <property type="component" value="Unassembled WGS sequence"/>
</dbReference>
<sequence>MNNEVFYLKKGGKGGANTNRGGLEFEKETDLAAFIQRDLSDKYTLLPYEFKEPVIKSSSTAYQIYRNDNLETPIGLITKQFQFYNGLWDLYHLKNINHKQWKPDEVFFNLETNTVYIVEKKWQETAGSVDEKIFGFVNKRRLYQNNFNQKTHEPKPTVEFSALFNSSWWIYGIKDAANKGIKDFTAYPRKNEVAYQDYFDNLRIDGIKIFFDTYDYWWFGLEDPVENPGHTQGSK</sequence>
<protein>
    <recommendedName>
        <fullName evidence="1">PD-(D/E)XK nuclease domain-containing protein</fullName>
    </recommendedName>
</protein>
<reference evidence="2 3" key="1">
    <citation type="journal article" date="2015" name="Genome Announc.">
        <title>Expanding the biotechnology potential of lactobacilli through comparative genomics of 213 strains and associated genera.</title>
        <authorList>
            <person name="Sun Z."/>
            <person name="Harris H.M."/>
            <person name="McCann A."/>
            <person name="Guo C."/>
            <person name="Argimon S."/>
            <person name="Zhang W."/>
            <person name="Yang X."/>
            <person name="Jeffery I.B."/>
            <person name="Cooney J.C."/>
            <person name="Kagawa T.F."/>
            <person name="Liu W."/>
            <person name="Song Y."/>
            <person name="Salvetti E."/>
            <person name="Wrobel A."/>
            <person name="Rasinkangas P."/>
            <person name="Parkhill J."/>
            <person name="Rea M.C."/>
            <person name="O'Sullivan O."/>
            <person name="Ritari J."/>
            <person name="Douillard F.P."/>
            <person name="Paul Ross R."/>
            <person name="Yang R."/>
            <person name="Briner A.E."/>
            <person name="Felis G.E."/>
            <person name="de Vos W.M."/>
            <person name="Barrangou R."/>
            <person name="Klaenhammer T.R."/>
            <person name="Caufield P.W."/>
            <person name="Cui Y."/>
            <person name="Zhang H."/>
            <person name="O'Toole P.W."/>
        </authorList>
    </citation>
    <scope>NUCLEOTIDE SEQUENCE [LARGE SCALE GENOMIC DNA]</scope>
    <source>
        <strain evidence="2 3">DSM 5707</strain>
    </source>
</reference>
<dbReference type="EMBL" id="AZGK01000025">
    <property type="protein sequence ID" value="KRM44649.1"/>
    <property type="molecule type" value="Genomic_DNA"/>
</dbReference>
<accession>A0A0R1YZ90</accession>
<evidence type="ECO:0000313" key="3">
    <source>
        <dbReference type="Proteomes" id="UP000051957"/>
    </source>
</evidence>